<dbReference type="AlphaFoldDB" id="A0A392QY43"/>
<accession>A0A392QY43</accession>
<organism evidence="1 2">
    <name type="scientific">Trifolium medium</name>
    <dbReference type="NCBI Taxonomy" id="97028"/>
    <lineage>
        <taxon>Eukaryota</taxon>
        <taxon>Viridiplantae</taxon>
        <taxon>Streptophyta</taxon>
        <taxon>Embryophyta</taxon>
        <taxon>Tracheophyta</taxon>
        <taxon>Spermatophyta</taxon>
        <taxon>Magnoliopsida</taxon>
        <taxon>eudicotyledons</taxon>
        <taxon>Gunneridae</taxon>
        <taxon>Pentapetalae</taxon>
        <taxon>rosids</taxon>
        <taxon>fabids</taxon>
        <taxon>Fabales</taxon>
        <taxon>Fabaceae</taxon>
        <taxon>Papilionoideae</taxon>
        <taxon>50 kb inversion clade</taxon>
        <taxon>NPAAA clade</taxon>
        <taxon>Hologalegina</taxon>
        <taxon>IRL clade</taxon>
        <taxon>Trifolieae</taxon>
        <taxon>Trifolium</taxon>
    </lineage>
</organism>
<proteinExistence type="predicted"/>
<comment type="caution">
    <text evidence="1">The sequence shown here is derived from an EMBL/GenBank/DDBJ whole genome shotgun (WGS) entry which is preliminary data.</text>
</comment>
<evidence type="ECO:0000313" key="2">
    <source>
        <dbReference type="Proteomes" id="UP000265520"/>
    </source>
</evidence>
<keyword evidence="2" id="KW-1185">Reference proteome</keyword>
<dbReference type="Proteomes" id="UP000265520">
    <property type="component" value="Unassembled WGS sequence"/>
</dbReference>
<evidence type="ECO:0000313" key="1">
    <source>
        <dbReference type="EMBL" id="MCI28500.1"/>
    </source>
</evidence>
<feature type="non-terminal residue" evidence="1">
    <location>
        <position position="1"/>
    </location>
</feature>
<name>A0A392QY43_9FABA</name>
<reference evidence="1 2" key="1">
    <citation type="journal article" date="2018" name="Front. Plant Sci.">
        <title>Red Clover (Trifolium pratense) and Zigzag Clover (T. medium) - A Picture of Genomic Similarities and Differences.</title>
        <authorList>
            <person name="Dluhosova J."/>
            <person name="Istvanek J."/>
            <person name="Nedelnik J."/>
            <person name="Repkova J."/>
        </authorList>
    </citation>
    <scope>NUCLEOTIDE SEQUENCE [LARGE SCALE GENOMIC DNA]</scope>
    <source>
        <strain evidence="2">cv. 10/8</strain>
        <tissue evidence="1">Leaf</tissue>
    </source>
</reference>
<protein>
    <submittedName>
        <fullName evidence="1">Uncharacterized protein</fullName>
    </submittedName>
</protein>
<dbReference type="EMBL" id="LXQA010166195">
    <property type="protein sequence ID" value="MCI28500.1"/>
    <property type="molecule type" value="Genomic_DNA"/>
</dbReference>
<sequence length="72" mass="7746">ERLVQLLDGQEGLNSASDSLSRPGWIFNASGNRPDFPKCPPPALLLQINSQGSIKPLKLVQIVVTVFGRGFG</sequence>